<keyword evidence="4" id="KW-0031">Aminopeptidase</keyword>
<dbReference type="InterPro" id="IPR000383">
    <property type="entry name" value="Xaa-Pro-like_dom"/>
</dbReference>
<evidence type="ECO:0000256" key="7">
    <source>
        <dbReference type="ARBA" id="ARBA00022825"/>
    </source>
</evidence>
<evidence type="ECO:0000256" key="2">
    <source>
        <dbReference type="ARBA" id="ARBA00010819"/>
    </source>
</evidence>
<name>A0A243RS38_9ACTN</name>
<dbReference type="RefSeq" id="WP_086570483.1">
    <property type="nucleotide sequence ID" value="NZ_NGFP01000032.1"/>
</dbReference>
<accession>A0A243RS38</accession>
<dbReference type="Gene3D" id="2.60.120.260">
    <property type="entry name" value="Galactose-binding domain-like"/>
    <property type="match status" value="1"/>
</dbReference>
<feature type="domain" description="Xaa-Pro dipeptidyl-peptidase C-terminal" evidence="10">
    <location>
        <begin position="354"/>
        <end position="611"/>
    </location>
</feature>
<dbReference type="Gene3D" id="3.40.50.1820">
    <property type="entry name" value="alpha/beta hydrolase"/>
    <property type="match status" value="1"/>
</dbReference>
<sequence length="618" mass="66641">MAVHPWRAPLAALPLAAVTAVAGAPAASAGPKIEVSGGVTQPVFSYTDAIREHVQVQSPLDSDGDGKKDLVRVDIIRPKGSGSGLKVPVIMHQSPYFDNPGVGFQLDHKKYDANGNPTKFPLFYDNYFVPRGYAFVSVDMVGTRLSEGCPTGGGPSDVLGGKAVIDWLNDRAPAYDDNGDPVKATWTTGRTGMIGHSYEGALAIGVAGTGVAGLETIVPLAAPSSWYDMWRANGTLTDFKGGQAWLAKRVDADPPEKCAAVHQRMTAGSDDATGDYNAYWDELDYRDGPISSARNVRASVFPMVGMHDRNVMGNQFSKWWAVLPRRVERKVWVTQYGHLDPFWARRDAWVDTLHKWFDHELMGVANDIMRQPRADVQLGPDHWITQTDWPAQARTVTLRPRQDGSLVRSPSKGTGSFLDTKQAELAMAESPATVNPNRLAYLTPPLKKAVRLSGTPEVSLKVKLDKPAANLGVLLVDYGTDTRIHGVDPAQGQGLKLIDGHDCVGEGTADDDGCYLRAGDNTITSGFQVVSRGIIDAQNRRSLSRPAPLAPGRPYQITWEMLPQDYEFKAGHRLGLVLTGTNADLDQAVLGEGETATGARVTVDLAGTSIALPLVTSG</sequence>
<feature type="signal peptide" evidence="9">
    <location>
        <begin position="1"/>
        <end position="29"/>
    </location>
</feature>
<dbReference type="GO" id="GO:0008239">
    <property type="term" value="F:dipeptidyl-peptidase activity"/>
    <property type="evidence" value="ECO:0007669"/>
    <property type="project" value="UniProtKB-EC"/>
</dbReference>
<dbReference type="SUPFAM" id="SSF49785">
    <property type="entry name" value="Galactose-binding domain-like"/>
    <property type="match status" value="1"/>
</dbReference>
<keyword evidence="12" id="KW-1185">Reference proteome</keyword>
<evidence type="ECO:0000259" key="10">
    <source>
        <dbReference type="SMART" id="SM00939"/>
    </source>
</evidence>
<keyword evidence="5" id="KW-0645">Protease</keyword>
<comment type="similarity">
    <text evidence="2">Belongs to the peptidase S15 family.</text>
</comment>
<comment type="caution">
    <text evidence="11">The sequence shown here is derived from an EMBL/GenBank/DDBJ whole genome shotgun (WGS) entry which is preliminary data.</text>
</comment>
<proteinExistence type="inferred from homology"/>
<gene>
    <name evidence="11" type="ORF">CA984_09825</name>
</gene>
<evidence type="ECO:0000256" key="3">
    <source>
        <dbReference type="ARBA" id="ARBA00012463"/>
    </source>
</evidence>
<dbReference type="SUPFAM" id="SSF53474">
    <property type="entry name" value="alpha/beta-Hydrolases"/>
    <property type="match status" value="1"/>
</dbReference>
<dbReference type="Pfam" id="PF02129">
    <property type="entry name" value="Peptidase_S15"/>
    <property type="match status" value="1"/>
</dbReference>
<dbReference type="InterPro" id="IPR005674">
    <property type="entry name" value="CocE/Ser_esterase"/>
</dbReference>
<dbReference type="Proteomes" id="UP000194761">
    <property type="component" value="Unassembled WGS sequence"/>
</dbReference>
<dbReference type="AlphaFoldDB" id="A0A243RS38"/>
<dbReference type="GO" id="GO:0004177">
    <property type="term" value="F:aminopeptidase activity"/>
    <property type="evidence" value="ECO:0007669"/>
    <property type="project" value="UniProtKB-KW"/>
</dbReference>
<dbReference type="InterPro" id="IPR008979">
    <property type="entry name" value="Galactose-bd-like_sf"/>
</dbReference>
<keyword evidence="6" id="KW-0378">Hydrolase</keyword>
<dbReference type="EMBL" id="NGFP01000032">
    <property type="protein sequence ID" value="OUC97709.1"/>
    <property type="molecule type" value="Genomic_DNA"/>
</dbReference>
<evidence type="ECO:0000256" key="1">
    <source>
        <dbReference type="ARBA" id="ARBA00000123"/>
    </source>
</evidence>
<dbReference type="InterPro" id="IPR008252">
    <property type="entry name" value="Pept_S15_Xpro"/>
</dbReference>
<dbReference type="EC" id="3.4.14.11" evidence="3"/>
<comment type="catalytic activity">
    <reaction evidence="1">
        <text>Hydrolyzes Xaa-Pro-|- bonds to release unblocked, N-terminal dipeptides from substrates including Ala-Pro-|-p-nitroanilide and (sequentially) Tyr-Pro-|-Phe-Pro-|-Gly-Pro-|-Ile.</text>
        <dbReference type="EC" id="3.4.14.11"/>
    </reaction>
</comment>
<dbReference type="PRINTS" id="PR00923">
    <property type="entry name" value="LACTOPTASE"/>
</dbReference>
<evidence type="ECO:0000256" key="4">
    <source>
        <dbReference type="ARBA" id="ARBA00022438"/>
    </source>
</evidence>
<feature type="chain" id="PRO_5013349122" description="Xaa-Pro dipeptidyl-peptidase" evidence="9">
    <location>
        <begin position="30"/>
        <end position="618"/>
    </location>
</feature>
<keyword evidence="7" id="KW-0720">Serine protease</keyword>
<dbReference type="NCBIfam" id="TIGR00976">
    <property type="entry name" value="CocE_NonD"/>
    <property type="match status" value="1"/>
</dbReference>
<reference evidence="11 12" key="1">
    <citation type="submission" date="2017-05" db="EMBL/GenBank/DDBJ databases">
        <title>Biotechnological potential of actinobacteria isolated from South African environments.</title>
        <authorList>
            <person name="Le Roes-Hill M."/>
            <person name="Prins A."/>
            <person name="Durrell K.A."/>
        </authorList>
    </citation>
    <scope>NUCLEOTIDE SEQUENCE [LARGE SCALE GENOMIC DNA]</scope>
    <source>
        <strain evidence="11">M26</strain>
    </source>
</reference>
<dbReference type="GO" id="GO:0008236">
    <property type="term" value="F:serine-type peptidase activity"/>
    <property type="evidence" value="ECO:0007669"/>
    <property type="project" value="UniProtKB-KW"/>
</dbReference>
<organism evidence="11 12">
    <name type="scientific">Streptosporangium minutum</name>
    <dbReference type="NCBI Taxonomy" id="569862"/>
    <lineage>
        <taxon>Bacteria</taxon>
        <taxon>Bacillati</taxon>
        <taxon>Actinomycetota</taxon>
        <taxon>Actinomycetes</taxon>
        <taxon>Streptosporangiales</taxon>
        <taxon>Streptosporangiaceae</taxon>
        <taxon>Streptosporangium</taxon>
    </lineage>
</organism>
<dbReference type="SMART" id="SM00939">
    <property type="entry name" value="PepX_C"/>
    <property type="match status" value="1"/>
</dbReference>
<dbReference type="GO" id="GO:0006508">
    <property type="term" value="P:proteolysis"/>
    <property type="evidence" value="ECO:0007669"/>
    <property type="project" value="UniProtKB-KW"/>
</dbReference>
<evidence type="ECO:0000256" key="9">
    <source>
        <dbReference type="SAM" id="SignalP"/>
    </source>
</evidence>
<dbReference type="InterPro" id="IPR029058">
    <property type="entry name" value="AB_hydrolase_fold"/>
</dbReference>
<dbReference type="Pfam" id="PF08530">
    <property type="entry name" value="PepX_C"/>
    <property type="match status" value="1"/>
</dbReference>
<evidence type="ECO:0000313" key="12">
    <source>
        <dbReference type="Proteomes" id="UP000194761"/>
    </source>
</evidence>
<evidence type="ECO:0000313" key="11">
    <source>
        <dbReference type="EMBL" id="OUC97709.1"/>
    </source>
</evidence>
<dbReference type="InterPro" id="IPR013736">
    <property type="entry name" value="Xaa-Pro_dipept_C"/>
</dbReference>
<evidence type="ECO:0000256" key="6">
    <source>
        <dbReference type="ARBA" id="ARBA00022801"/>
    </source>
</evidence>
<evidence type="ECO:0000256" key="5">
    <source>
        <dbReference type="ARBA" id="ARBA00022670"/>
    </source>
</evidence>
<protein>
    <recommendedName>
        <fullName evidence="3">Xaa-Pro dipeptidyl-peptidase</fullName>
        <ecNumber evidence="3">3.4.14.11</ecNumber>
    </recommendedName>
    <alternativeName>
        <fullName evidence="8">X-prolyl-dipeptidyl aminopeptidase</fullName>
    </alternativeName>
</protein>
<keyword evidence="9" id="KW-0732">Signal</keyword>
<evidence type="ECO:0000256" key="8">
    <source>
        <dbReference type="ARBA" id="ARBA00030045"/>
    </source>
</evidence>